<dbReference type="PANTHER" id="PTHR34820:SF4">
    <property type="entry name" value="INNER MEMBRANE PROTEIN YEBZ"/>
    <property type="match status" value="1"/>
</dbReference>
<sequence length="685" mass="71446">MALKEVARRRAPAAVPIVAAAIAAAGAVYAGGGADATALPGLRVAGPVTTWGLPIARVLADVSAAATLGLLLAAVCLAPVDRERTGRERRSSLSAAGFHATRLASLAAAGWLVAVAALAVFTVSDLLAAPAADVVRGRAAVSFLLDLVQGRAMLVSAAAAAVIAVVARLAFAVRTVVPLAAVAVVGLAAPAFAGHAASSGNHQLAVSSLVLHSVAAAAWLGGLTALLLLRLRGAADRHRAVRRFSVLATWCLPIVVAAGSMNALTRLQHPAELWSSPYGRLIAIKIGAVAVVVCLAAWHRRVSIPALAGGRPGAFRRIAVVEVAVLAAAFGLAVALSRTPPPAAGSGEETLAQSLLGFPMPGPVSVGRLLTQWLVEPLALTVALAAVGAYAAGWWRLRRRGVAWPAHRLVVWTAGWVVVVLATSSGLARYAPVLFSAHMAVHMALSMLAPILLVLGAPVSLALRALRPSRETTWPGPREWLTAALHSRPAALLGHPLVALAVYVGSLYGLYFTGLFELALRSHAAHLAMQAHFLAAGYLFFHTLIGVDPGRRPAPFPLRMVLLFAAMALHAIFGLAVQQSTTVLAADWYTALARPWGPSPLQDQRLGGGIAWSFGELPSAAVALVLLTQWWRTDQREARRVDRAIDRADAAGEDHALAAYNRQLADWAAEARRTDDATDEGATRR</sequence>
<feature type="transmembrane region" description="Helical" evidence="6">
    <location>
        <begin position="209"/>
        <end position="229"/>
    </location>
</feature>
<feature type="transmembrane region" description="Helical" evidence="6">
    <location>
        <begin position="100"/>
        <end position="121"/>
    </location>
</feature>
<protein>
    <submittedName>
        <fullName evidence="8">Cytochrome c oxidase assembly protein</fullName>
    </submittedName>
</protein>
<accession>A0ABN1ZN61</accession>
<proteinExistence type="predicted"/>
<feature type="transmembrane region" description="Helical" evidence="6">
    <location>
        <begin position="318"/>
        <end position="336"/>
    </location>
</feature>
<feature type="transmembrane region" description="Helical" evidence="6">
    <location>
        <begin position="54"/>
        <end position="80"/>
    </location>
</feature>
<feature type="domain" description="Copper resistance protein D" evidence="7">
    <location>
        <begin position="239"/>
        <end position="336"/>
    </location>
</feature>
<feature type="transmembrane region" description="Helical" evidence="6">
    <location>
        <begin position="556"/>
        <end position="577"/>
    </location>
</feature>
<evidence type="ECO:0000256" key="3">
    <source>
        <dbReference type="ARBA" id="ARBA00022692"/>
    </source>
</evidence>
<dbReference type="Pfam" id="PF09678">
    <property type="entry name" value="Caa3_CtaG"/>
    <property type="match status" value="1"/>
</dbReference>
<keyword evidence="4 6" id="KW-1133">Transmembrane helix</keyword>
<name>A0ABN1ZN61_9ACTN</name>
<evidence type="ECO:0000256" key="2">
    <source>
        <dbReference type="ARBA" id="ARBA00022475"/>
    </source>
</evidence>
<organism evidence="8 9">
    <name type="scientific">Dactylosporangium maewongense</name>
    <dbReference type="NCBI Taxonomy" id="634393"/>
    <lineage>
        <taxon>Bacteria</taxon>
        <taxon>Bacillati</taxon>
        <taxon>Actinomycetota</taxon>
        <taxon>Actinomycetes</taxon>
        <taxon>Micromonosporales</taxon>
        <taxon>Micromonosporaceae</taxon>
        <taxon>Dactylosporangium</taxon>
    </lineage>
</organism>
<feature type="transmembrane region" description="Helical" evidence="6">
    <location>
        <begin position="152"/>
        <end position="171"/>
    </location>
</feature>
<evidence type="ECO:0000256" key="4">
    <source>
        <dbReference type="ARBA" id="ARBA00022989"/>
    </source>
</evidence>
<comment type="subcellular location">
    <subcellularLocation>
        <location evidence="1">Cell membrane</location>
        <topology evidence="1">Multi-pass membrane protein</topology>
    </subcellularLocation>
</comment>
<evidence type="ECO:0000259" key="7">
    <source>
        <dbReference type="Pfam" id="PF05425"/>
    </source>
</evidence>
<keyword evidence="5 6" id="KW-0472">Membrane</keyword>
<reference evidence="8 9" key="1">
    <citation type="journal article" date="2019" name="Int. J. Syst. Evol. Microbiol.">
        <title>The Global Catalogue of Microorganisms (GCM) 10K type strain sequencing project: providing services to taxonomists for standard genome sequencing and annotation.</title>
        <authorList>
            <consortium name="The Broad Institute Genomics Platform"/>
            <consortium name="The Broad Institute Genome Sequencing Center for Infectious Disease"/>
            <person name="Wu L."/>
            <person name="Ma J."/>
        </authorList>
    </citation>
    <scope>NUCLEOTIDE SEQUENCE [LARGE SCALE GENOMIC DNA]</scope>
    <source>
        <strain evidence="8 9">JCM 15933</strain>
    </source>
</reference>
<gene>
    <name evidence="8" type="ORF">GCM10009827_010670</name>
</gene>
<dbReference type="EMBL" id="BAAAQD010000001">
    <property type="protein sequence ID" value="GAA1501396.1"/>
    <property type="molecule type" value="Genomic_DNA"/>
</dbReference>
<evidence type="ECO:0000256" key="6">
    <source>
        <dbReference type="SAM" id="Phobius"/>
    </source>
</evidence>
<keyword evidence="3 6" id="KW-0812">Transmembrane</keyword>
<feature type="transmembrane region" description="Helical" evidence="6">
    <location>
        <begin position="524"/>
        <end position="544"/>
    </location>
</feature>
<feature type="transmembrane region" description="Helical" evidence="6">
    <location>
        <begin position="490"/>
        <end position="512"/>
    </location>
</feature>
<feature type="transmembrane region" description="Helical" evidence="6">
    <location>
        <begin position="281"/>
        <end position="298"/>
    </location>
</feature>
<feature type="transmembrane region" description="Helical" evidence="6">
    <location>
        <begin position="440"/>
        <end position="463"/>
    </location>
</feature>
<dbReference type="Proteomes" id="UP001501470">
    <property type="component" value="Unassembled WGS sequence"/>
</dbReference>
<keyword evidence="2" id="KW-1003">Cell membrane</keyword>
<keyword evidence="9" id="KW-1185">Reference proteome</keyword>
<feature type="transmembrane region" description="Helical" evidence="6">
    <location>
        <begin position="176"/>
        <end position="197"/>
    </location>
</feature>
<dbReference type="InterPro" id="IPR008457">
    <property type="entry name" value="Cu-R_CopD_dom"/>
</dbReference>
<evidence type="ECO:0000313" key="9">
    <source>
        <dbReference type="Proteomes" id="UP001501470"/>
    </source>
</evidence>
<dbReference type="RefSeq" id="WP_344500041.1">
    <property type="nucleotide sequence ID" value="NZ_BAAAQD010000001.1"/>
</dbReference>
<feature type="transmembrane region" description="Helical" evidence="6">
    <location>
        <begin position="409"/>
        <end position="428"/>
    </location>
</feature>
<dbReference type="PANTHER" id="PTHR34820">
    <property type="entry name" value="INNER MEMBRANE PROTEIN YEBZ"/>
    <property type="match status" value="1"/>
</dbReference>
<evidence type="ECO:0000256" key="1">
    <source>
        <dbReference type="ARBA" id="ARBA00004651"/>
    </source>
</evidence>
<dbReference type="InterPro" id="IPR032694">
    <property type="entry name" value="CopC/D"/>
</dbReference>
<feature type="transmembrane region" description="Helical" evidence="6">
    <location>
        <begin position="378"/>
        <end position="397"/>
    </location>
</feature>
<evidence type="ECO:0000313" key="8">
    <source>
        <dbReference type="EMBL" id="GAA1501396.1"/>
    </source>
</evidence>
<dbReference type="InterPro" id="IPR019108">
    <property type="entry name" value="Caa3_assmbl_CtaG-rel"/>
</dbReference>
<dbReference type="Pfam" id="PF05425">
    <property type="entry name" value="CopD"/>
    <property type="match status" value="1"/>
</dbReference>
<feature type="transmembrane region" description="Helical" evidence="6">
    <location>
        <begin position="241"/>
        <end position="261"/>
    </location>
</feature>
<evidence type="ECO:0000256" key="5">
    <source>
        <dbReference type="ARBA" id="ARBA00023136"/>
    </source>
</evidence>
<feature type="transmembrane region" description="Helical" evidence="6">
    <location>
        <begin position="610"/>
        <end position="631"/>
    </location>
</feature>
<comment type="caution">
    <text evidence="8">The sequence shown here is derived from an EMBL/GenBank/DDBJ whole genome shotgun (WGS) entry which is preliminary data.</text>
</comment>